<dbReference type="Gene3D" id="1.10.510.10">
    <property type="entry name" value="Transferase(Phosphotransferase) domain 1"/>
    <property type="match status" value="1"/>
</dbReference>
<dbReference type="PANTHER" id="PTHR38248">
    <property type="entry name" value="FUNK1 6"/>
    <property type="match status" value="1"/>
</dbReference>
<evidence type="ECO:0000259" key="1">
    <source>
        <dbReference type="Pfam" id="PF17667"/>
    </source>
</evidence>
<comment type="caution">
    <text evidence="2">The sequence shown here is derived from an EMBL/GenBank/DDBJ whole genome shotgun (WGS) entry which is preliminary data.</text>
</comment>
<evidence type="ECO:0000313" key="3">
    <source>
        <dbReference type="Proteomes" id="UP001049176"/>
    </source>
</evidence>
<gene>
    <name evidence="2" type="ORF">E1B28_005238</name>
</gene>
<proteinExistence type="predicted"/>
<dbReference type="EMBL" id="CM032182">
    <property type="protein sequence ID" value="KAG7097928.1"/>
    <property type="molecule type" value="Genomic_DNA"/>
</dbReference>
<organism evidence="2 3">
    <name type="scientific">Marasmius oreades</name>
    <name type="common">fairy-ring Marasmius</name>
    <dbReference type="NCBI Taxonomy" id="181124"/>
    <lineage>
        <taxon>Eukaryota</taxon>
        <taxon>Fungi</taxon>
        <taxon>Dikarya</taxon>
        <taxon>Basidiomycota</taxon>
        <taxon>Agaricomycotina</taxon>
        <taxon>Agaricomycetes</taxon>
        <taxon>Agaricomycetidae</taxon>
        <taxon>Agaricales</taxon>
        <taxon>Marasmiineae</taxon>
        <taxon>Marasmiaceae</taxon>
        <taxon>Marasmius</taxon>
    </lineage>
</organism>
<evidence type="ECO:0000313" key="2">
    <source>
        <dbReference type="EMBL" id="KAG7097928.1"/>
    </source>
</evidence>
<dbReference type="Proteomes" id="UP001049176">
    <property type="component" value="Chromosome 2"/>
</dbReference>
<dbReference type="Pfam" id="PF17667">
    <property type="entry name" value="Pkinase_fungal"/>
    <property type="match status" value="1"/>
</dbReference>
<dbReference type="InterPro" id="IPR011009">
    <property type="entry name" value="Kinase-like_dom_sf"/>
</dbReference>
<dbReference type="KEGG" id="more:E1B28_005238"/>
<reference evidence="2" key="1">
    <citation type="journal article" date="2021" name="Genome Biol. Evol.">
        <title>The assembled and annotated genome of the fairy-ring fungus Marasmius oreades.</title>
        <authorList>
            <person name="Hiltunen M."/>
            <person name="Ament-Velasquez S.L."/>
            <person name="Johannesson H."/>
        </authorList>
    </citation>
    <scope>NUCLEOTIDE SEQUENCE</scope>
    <source>
        <strain evidence="2">03SP1</strain>
    </source>
</reference>
<dbReference type="PANTHER" id="PTHR38248:SF2">
    <property type="entry name" value="FUNK1 11"/>
    <property type="match status" value="1"/>
</dbReference>
<dbReference type="AlphaFoldDB" id="A0A9P7V0A0"/>
<keyword evidence="3" id="KW-1185">Reference proteome</keyword>
<sequence length="325" mass="36568">MGHLVETIRTPPIPALLAGRGITVIIGPCSGSTDPPIKSMTGTGTHNPDKRLGIAHRLIFSPYIEQLTTLASKEKWMEYMEHVWACICCHACLWTFGTEHGDVSPRNLLYDSENRQGKLIDHDSRAHHSPASSPGRATTSNALTGTLDFMAKALLTDWGEAALGVRRVYRHDLESFASVLLWTLVRYGKGDISIRIERRYLDGWVVVAYPTTFRGAHVRLKPEDLSTSNLPDEFYQAVYDFGTMMEDAESRWLELKDTIGPKPRTRLNEPKKKSEMVMLGSIEFVRKLATDERAHVLREKFGGRGHVQRIIQCLDQLQDTGPVTR</sequence>
<accession>A0A9P7V0A0</accession>
<dbReference type="InterPro" id="IPR040976">
    <property type="entry name" value="Pkinase_fungal"/>
</dbReference>
<name>A0A9P7V0A0_9AGAR</name>
<dbReference type="GeneID" id="66074314"/>
<protein>
    <recommendedName>
        <fullName evidence="1">Fungal-type protein kinase domain-containing protein</fullName>
    </recommendedName>
</protein>
<dbReference type="SUPFAM" id="SSF56112">
    <property type="entry name" value="Protein kinase-like (PK-like)"/>
    <property type="match status" value="1"/>
</dbReference>
<feature type="domain" description="Fungal-type protein kinase" evidence="1">
    <location>
        <begin position="54"/>
        <end position="183"/>
    </location>
</feature>
<dbReference type="RefSeq" id="XP_043014398.1">
    <property type="nucleotide sequence ID" value="XM_043149790.1"/>
</dbReference>
<dbReference type="OrthoDB" id="5569250at2759"/>